<evidence type="ECO:0000256" key="1">
    <source>
        <dbReference type="ARBA" id="ARBA00023002"/>
    </source>
</evidence>
<reference evidence="4" key="1">
    <citation type="submission" date="2016-10" db="EMBL/GenBank/DDBJ databases">
        <authorList>
            <person name="Varghese N."/>
            <person name="Submissions S."/>
        </authorList>
    </citation>
    <scope>NUCLEOTIDE SEQUENCE [LARGE SCALE GENOMIC DNA]</scope>
    <source>
        <strain evidence="4">CGMCC 4.7047</strain>
    </source>
</reference>
<dbReference type="RefSeq" id="WP_019431940.1">
    <property type="nucleotide sequence ID" value="NZ_CP054938.1"/>
</dbReference>
<organism evidence="3 4">
    <name type="scientific">Streptomyces harbinensis</name>
    <dbReference type="NCBI Taxonomy" id="1176198"/>
    <lineage>
        <taxon>Bacteria</taxon>
        <taxon>Bacillati</taxon>
        <taxon>Actinomycetota</taxon>
        <taxon>Actinomycetes</taxon>
        <taxon>Kitasatosporales</taxon>
        <taxon>Streptomycetaceae</taxon>
        <taxon>Streptomyces</taxon>
    </lineage>
</organism>
<feature type="domain" description="Pyridoxamine 5'-phosphate oxidase N-terminal" evidence="2">
    <location>
        <begin position="15"/>
        <end position="145"/>
    </location>
</feature>
<dbReference type="AlphaFoldDB" id="A0A1I6SNL5"/>
<gene>
    <name evidence="3" type="ORF">SAMN05444716_10442</name>
</gene>
<dbReference type="GO" id="GO:0005829">
    <property type="term" value="C:cytosol"/>
    <property type="evidence" value="ECO:0007669"/>
    <property type="project" value="TreeGrafter"/>
</dbReference>
<dbReference type="Gene3D" id="2.30.110.10">
    <property type="entry name" value="Electron Transport, Fmn-binding Protein, Chain A"/>
    <property type="match status" value="1"/>
</dbReference>
<evidence type="ECO:0000259" key="2">
    <source>
        <dbReference type="Pfam" id="PF01243"/>
    </source>
</evidence>
<dbReference type="PANTHER" id="PTHR35176:SF6">
    <property type="entry name" value="HEME OXYGENASE HI_0854-RELATED"/>
    <property type="match status" value="1"/>
</dbReference>
<dbReference type="STRING" id="1176198.SAMN05444716_10442"/>
<dbReference type="Pfam" id="PF01243">
    <property type="entry name" value="PNPOx_N"/>
    <property type="match status" value="1"/>
</dbReference>
<dbReference type="InterPro" id="IPR011576">
    <property type="entry name" value="Pyridox_Oxase_N"/>
</dbReference>
<proteinExistence type="predicted"/>
<keyword evidence="4" id="KW-1185">Reference proteome</keyword>
<dbReference type="PANTHER" id="PTHR35176">
    <property type="entry name" value="HEME OXYGENASE HI_0854-RELATED"/>
    <property type="match status" value="1"/>
</dbReference>
<accession>A0A1I6SNL5</accession>
<dbReference type="EMBL" id="FPAB01000004">
    <property type="protein sequence ID" value="SFS78464.1"/>
    <property type="molecule type" value="Genomic_DNA"/>
</dbReference>
<keyword evidence="1" id="KW-0560">Oxidoreductase</keyword>
<dbReference type="SUPFAM" id="SSF50475">
    <property type="entry name" value="FMN-binding split barrel"/>
    <property type="match status" value="1"/>
</dbReference>
<dbReference type="InterPro" id="IPR012349">
    <property type="entry name" value="Split_barrel_FMN-bd"/>
</dbReference>
<sequence length="155" mass="17172">MTSAAALSATAGFDVEAFLARPLTARLATVTPAGPIVRPVWFLWEEAEFWTLTGPWARLHQQAAADPRVALVVDECDLATGRVRQVIARGRAELVPFDVPRGRRKLSRYLGADESRWATRFSRYLHTDPAESGAVWLRLAPARLSAQDLSYTVEP</sequence>
<dbReference type="Proteomes" id="UP000198873">
    <property type="component" value="Unassembled WGS sequence"/>
</dbReference>
<dbReference type="GO" id="GO:0070967">
    <property type="term" value="F:coenzyme F420 binding"/>
    <property type="evidence" value="ECO:0007669"/>
    <property type="project" value="TreeGrafter"/>
</dbReference>
<name>A0A1I6SNL5_9ACTN</name>
<protein>
    <submittedName>
        <fullName evidence="3">Pyridoxamine 5'-phosphate oxidase</fullName>
    </submittedName>
</protein>
<dbReference type="InterPro" id="IPR052019">
    <property type="entry name" value="F420H2_bilvrd_red/Heme_oxyg"/>
</dbReference>
<evidence type="ECO:0000313" key="4">
    <source>
        <dbReference type="Proteomes" id="UP000198873"/>
    </source>
</evidence>
<evidence type="ECO:0000313" key="3">
    <source>
        <dbReference type="EMBL" id="SFS78464.1"/>
    </source>
</evidence>
<dbReference type="GO" id="GO:0016627">
    <property type="term" value="F:oxidoreductase activity, acting on the CH-CH group of donors"/>
    <property type="evidence" value="ECO:0007669"/>
    <property type="project" value="TreeGrafter"/>
</dbReference>